<protein>
    <recommendedName>
        <fullName evidence="5">BTB domain-containing protein</fullName>
    </recommendedName>
</protein>
<keyword evidence="1" id="KW-0677">Repeat</keyword>
<evidence type="ECO:0000259" key="5">
    <source>
        <dbReference type="PROSITE" id="PS50097"/>
    </source>
</evidence>
<dbReference type="SUPFAM" id="SSF48403">
    <property type="entry name" value="Ankyrin repeat"/>
    <property type="match status" value="1"/>
</dbReference>
<dbReference type="InterPro" id="IPR000210">
    <property type="entry name" value="BTB/POZ_dom"/>
</dbReference>
<dbReference type="PROSITE" id="PS50097">
    <property type="entry name" value="BTB"/>
    <property type="match status" value="2"/>
</dbReference>
<dbReference type="SMART" id="SM00248">
    <property type="entry name" value="ANK"/>
    <property type="match status" value="2"/>
</dbReference>
<dbReference type="PROSITE" id="PS50088">
    <property type="entry name" value="ANK_REPEAT"/>
    <property type="match status" value="1"/>
</dbReference>
<name>A0A0F4Z990_9PEZI</name>
<dbReference type="Pfam" id="PF13637">
    <property type="entry name" value="Ank_4"/>
    <property type="match status" value="1"/>
</dbReference>
<dbReference type="InterPro" id="IPR011333">
    <property type="entry name" value="SKP1/BTB/POZ_sf"/>
</dbReference>
<dbReference type="CDD" id="cd18186">
    <property type="entry name" value="BTB_POZ_ZBTB_KLHL-like"/>
    <property type="match status" value="1"/>
</dbReference>
<dbReference type="AlphaFoldDB" id="A0A0F4Z990"/>
<sequence>MAATADISNKQIAQLQRTLLDIAHNNNKLRKLPREDRMAGTPLDNSPEFESLLEACRRGDLKTCHELIISGVNINGRDRYDYTPLILASICGHFELVKLLLDYGALAERNTFQGERCIYGALTLQIRNLLLSYDFSKATDPLREWSGHVNSLRDGEGANAPDFTLNIGGTAESVSIEVHRFVLAARSPFFRDMLAKEPALRSWTLKEEHVKDSVAKAEISHSLPADAPSRAESLHIVQRFLYFDQIPDNFLRDPELVSGCHVLAVAFELPGLTAILDVGDQPNSARKMHQDQVNHAQMQFNKFFAQHIMANKFVVAEEDLDSLQWTYENPAMADVLVRVMVLEEEEKKEQQDDSDEEDLEGVFPEEAKGTVDTETEAQEETADQEEAPCKWVLYPAHKAILTRSTYFKTLFASPFAETRTGSILPILRLECAPVTLEVILANLYFEKGEISLPYSLDLLYAADALFLDKLVNKAALTISSQGMANSNVWVDRTHCHVPRQSAHQQARKKGGDEGTMGIDIYEIIHAAWDLRVHRLEEFAARFFASRLEDYIDEPEFAAIIKESAGRVKNRQATDTIELLDDIRHYIEDRFRMRFQDLSLVMARDPLQRQRIEAEEKQAKKRKTAIQTLSGEMAEDEFTADDMNYNFLLNKIDALLERLNLDA</sequence>
<evidence type="ECO:0000256" key="4">
    <source>
        <dbReference type="SAM" id="MobiDB-lite"/>
    </source>
</evidence>
<dbReference type="EMBL" id="LAEV01002192">
    <property type="protein sequence ID" value="KKA26428.1"/>
    <property type="molecule type" value="Genomic_DNA"/>
</dbReference>
<evidence type="ECO:0000256" key="3">
    <source>
        <dbReference type="PROSITE-ProRule" id="PRU00023"/>
    </source>
</evidence>
<comment type="caution">
    <text evidence="6">The sequence shown here is derived from an EMBL/GenBank/DDBJ whole genome shotgun (WGS) entry which is preliminary data.</text>
</comment>
<dbReference type="Proteomes" id="UP000033483">
    <property type="component" value="Unassembled WGS sequence"/>
</dbReference>
<dbReference type="InterPro" id="IPR002110">
    <property type="entry name" value="Ankyrin_rpt"/>
</dbReference>
<evidence type="ECO:0000256" key="2">
    <source>
        <dbReference type="ARBA" id="ARBA00023043"/>
    </source>
</evidence>
<dbReference type="SUPFAM" id="SSF54695">
    <property type="entry name" value="POZ domain"/>
    <property type="match status" value="2"/>
</dbReference>
<proteinExistence type="predicted"/>
<dbReference type="PANTHER" id="PTHR46231:SF1">
    <property type="entry name" value="ANKYRIN REPEAT AND BTB_POZ DOMAIN-CONTAINING PROTEIN 1"/>
    <property type="match status" value="1"/>
</dbReference>
<gene>
    <name evidence="6" type="ORF">TD95_000117</name>
</gene>
<dbReference type="GO" id="GO:0000151">
    <property type="term" value="C:ubiquitin ligase complex"/>
    <property type="evidence" value="ECO:0007669"/>
    <property type="project" value="TreeGrafter"/>
</dbReference>
<evidence type="ECO:0000313" key="6">
    <source>
        <dbReference type="EMBL" id="KKA26428.1"/>
    </source>
</evidence>
<dbReference type="Gene3D" id="1.25.40.20">
    <property type="entry name" value="Ankyrin repeat-containing domain"/>
    <property type="match status" value="1"/>
</dbReference>
<dbReference type="SMART" id="SM00225">
    <property type="entry name" value="BTB"/>
    <property type="match status" value="2"/>
</dbReference>
<accession>A0A0F4Z990</accession>
<feature type="domain" description="BTB" evidence="5">
    <location>
        <begin position="161"/>
        <end position="246"/>
    </location>
</feature>
<dbReference type="PROSITE" id="PS50297">
    <property type="entry name" value="ANK_REP_REGION"/>
    <property type="match status" value="1"/>
</dbReference>
<feature type="repeat" description="ANK" evidence="3">
    <location>
        <begin position="80"/>
        <end position="105"/>
    </location>
</feature>
<keyword evidence="2 3" id="KW-0040">ANK repeat</keyword>
<dbReference type="Gene3D" id="3.30.710.10">
    <property type="entry name" value="Potassium Channel Kv1.1, Chain A"/>
    <property type="match status" value="2"/>
</dbReference>
<dbReference type="InterPro" id="IPR036770">
    <property type="entry name" value="Ankyrin_rpt-contain_sf"/>
</dbReference>
<keyword evidence="7" id="KW-1185">Reference proteome</keyword>
<evidence type="ECO:0000313" key="7">
    <source>
        <dbReference type="Proteomes" id="UP000033483"/>
    </source>
</evidence>
<dbReference type="GO" id="GO:0005737">
    <property type="term" value="C:cytoplasm"/>
    <property type="evidence" value="ECO:0007669"/>
    <property type="project" value="TreeGrafter"/>
</dbReference>
<evidence type="ECO:0000256" key="1">
    <source>
        <dbReference type="ARBA" id="ARBA00022737"/>
    </source>
</evidence>
<dbReference type="OrthoDB" id="684045at2759"/>
<feature type="domain" description="BTB" evidence="5">
    <location>
        <begin position="394"/>
        <end position="452"/>
    </location>
</feature>
<organism evidence="6 7">
    <name type="scientific">Thielaviopsis punctulata</name>
    <dbReference type="NCBI Taxonomy" id="72032"/>
    <lineage>
        <taxon>Eukaryota</taxon>
        <taxon>Fungi</taxon>
        <taxon>Dikarya</taxon>
        <taxon>Ascomycota</taxon>
        <taxon>Pezizomycotina</taxon>
        <taxon>Sordariomycetes</taxon>
        <taxon>Hypocreomycetidae</taxon>
        <taxon>Microascales</taxon>
        <taxon>Ceratocystidaceae</taxon>
        <taxon>Thielaviopsis</taxon>
    </lineage>
</organism>
<dbReference type="PANTHER" id="PTHR46231">
    <property type="entry name" value="ANKYRIN REPEAT AND BTB/POZ DOMAIN-CONTAINING PROTEIN 1"/>
    <property type="match status" value="1"/>
</dbReference>
<feature type="region of interest" description="Disordered" evidence="4">
    <location>
        <begin position="346"/>
        <end position="384"/>
    </location>
</feature>
<reference evidence="6 7" key="1">
    <citation type="submission" date="2015-03" db="EMBL/GenBank/DDBJ databases">
        <authorList>
            <person name="Radwan O."/>
            <person name="Al-Naeli F.A."/>
            <person name="Rendon G.A."/>
            <person name="Fields C."/>
        </authorList>
    </citation>
    <scope>NUCLEOTIDE SEQUENCE [LARGE SCALE GENOMIC DNA]</scope>
    <source>
        <strain evidence="6">CR-DP1</strain>
    </source>
</reference>
<dbReference type="Pfam" id="PF00651">
    <property type="entry name" value="BTB"/>
    <property type="match status" value="2"/>
</dbReference>
<dbReference type="InterPro" id="IPR044515">
    <property type="entry name" value="ABTB1"/>
</dbReference>
<dbReference type="CDD" id="cd18497">
    <property type="entry name" value="BACK_ABTB1_BPOZ"/>
    <property type="match status" value="1"/>
</dbReference>
<feature type="compositionally biased region" description="Acidic residues" evidence="4">
    <location>
        <begin position="373"/>
        <end position="384"/>
    </location>
</feature>